<evidence type="ECO:0000313" key="3">
    <source>
        <dbReference type="Proteomes" id="UP000050956"/>
    </source>
</evidence>
<evidence type="ECO:0000313" key="2">
    <source>
        <dbReference type="EMBL" id="KRG78008.1"/>
    </source>
</evidence>
<dbReference type="Pfam" id="PF03692">
    <property type="entry name" value="CxxCxxCC"/>
    <property type="match status" value="1"/>
</dbReference>
<protein>
    <submittedName>
        <fullName evidence="2">Ferredoxin</fullName>
    </submittedName>
</protein>
<dbReference type="EMBL" id="LDJM01000014">
    <property type="protein sequence ID" value="KRG78008.1"/>
    <property type="molecule type" value="Genomic_DNA"/>
</dbReference>
<dbReference type="AlphaFoldDB" id="A0A0R0DKA1"/>
<sequence>MEHPCLTCGACCSQYRVAFHWMESDEFTEGGVPHALTEKLDAHRLVMRGTYAPPIQCVALDCKVGEYSRCTIHPNRPSVCREVDASYEYGTYSDQCAKARAVHGLPELTPADWLWSKVAASNDDDNPDDNGNDNSPSSPPSPPIAA</sequence>
<reference evidence="2 3" key="1">
    <citation type="submission" date="2015-05" db="EMBL/GenBank/DDBJ databases">
        <title>Genome sequencing and analysis of members of genus Stenotrophomonas.</title>
        <authorList>
            <person name="Patil P.P."/>
            <person name="Midha S."/>
            <person name="Patil P.B."/>
        </authorList>
    </citation>
    <scope>NUCLEOTIDE SEQUENCE [LARGE SCALE GENOMIC DNA]</scope>
    <source>
        <strain evidence="2 3">DSM 24757</strain>
    </source>
</reference>
<organism evidence="2 3">
    <name type="scientific">Stenotrophomonas ginsengisoli</name>
    <dbReference type="NCBI Taxonomy" id="336566"/>
    <lineage>
        <taxon>Bacteria</taxon>
        <taxon>Pseudomonadati</taxon>
        <taxon>Pseudomonadota</taxon>
        <taxon>Gammaproteobacteria</taxon>
        <taxon>Lysobacterales</taxon>
        <taxon>Lysobacteraceae</taxon>
        <taxon>Stenotrophomonas</taxon>
    </lineage>
</organism>
<feature type="compositionally biased region" description="Pro residues" evidence="1">
    <location>
        <begin position="137"/>
        <end position="146"/>
    </location>
</feature>
<gene>
    <name evidence="2" type="ORF">ABB30_06315</name>
</gene>
<comment type="caution">
    <text evidence="2">The sequence shown here is derived from an EMBL/GenBank/DDBJ whole genome shotgun (WGS) entry which is preliminary data.</text>
</comment>
<dbReference type="RefSeq" id="WP_057637459.1">
    <property type="nucleotide sequence ID" value="NZ_LDJM01000014.1"/>
</dbReference>
<evidence type="ECO:0000256" key="1">
    <source>
        <dbReference type="SAM" id="MobiDB-lite"/>
    </source>
</evidence>
<dbReference type="Proteomes" id="UP000050956">
    <property type="component" value="Unassembled WGS sequence"/>
</dbReference>
<dbReference type="STRING" id="336566.ABB30_06315"/>
<accession>A0A0R0DKA1</accession>
<keyword evidence="3" id="KW-1185">Reference proteome</keyword>
<proteinExistence type="predicted"/>
<dbReference type="InterPro" id="IPR005358">
    <property type="entry name" value="Puta_zinc/iron-chelating_dom"/>
</dbReference>
<feature type="region of interest" description="Disordered" evidence="1">
    <location>
        <begin position="116"/>
        <end position="146"/>
    </location>
</feature>
<feature type="compositionally biased region" description="Acidic residues" evidence="1">
    <location>
        <begin position="122"/>
        <end position="131"/>
    </location>
</feature>
<name>A0A0R0DKA1_9GAMM</name>
<dbReference type="OrthoDB" id="196483at2"/>
<dbReference type="PATRIC" id="fig|336566.3.peg.607"/>